<proteinExistence type="predicted"/>
<protein>
    <submittedName>
        <fullName evidence="2">Transmembrane protein, putative</fullName>
    </submittedName>
</protein>
<gene>
    <name evidence="2" type="ORF">BSAL_24560</name>
</gene>
<name>A0A0S4JIM1_BODSA</name>
<evidence type="ECO:0000256" key="1">
    <source>
        <dbReference type="SAM" id="Phobius"/>
    </source>
</evidence>
<reference evidence="3" key="1">
    <citation type="submission" date="2015-09" db="EMBL/GenBank/DDBJ databases">
        <authorList>
            <consortium name="Pathogen Informatics"/>
        </authorList>
    </citation>
    <scope>NUCLEOTIDE SEQUENCE [LARGE SCALE GENOMIC DNA]</scope>
    <source>
        <strain evidence="3">Lake Konstanz</strain>
    </source>
</reference>
<keyword evidence="1" id="KW-1133">Transmembrane helix</keyword>
<dbReference type="Proteomes" id="UP000051952">
    <property type="component" value="Unassembled WGS sequence"/>
</dbReference>
<dbReference type="OrthoDB" id="252186at2759"/>
<accession>A0A0S4JIM1</accession>
<dbReference type="EMBL" id="CYKH01001784">
    <property type="protein sequence ID" value="CUG90012.1"/>
    <property type="molecule type" value="Genomic_DNA"/>
</dbReference>
<organism evidence="2 3">
    <name type="scientific">Bodo saltans</name>
    <name type="common">Flagellated protozoan</name>
    <dbReference type="NCBI Taxonomy" id="75058"/>
    <lineage>
        <taxon>Eukaryota</taxon>
        <taxon>Discoba</taxon>
        <taxon>Euglenozoa</taxon>
        <taxon>Kinetoplastea</taxon>
        <taxon>Metakinetoplastina</taxon>
        <taxon>Eubodonida</taxon>
        <taxon>Bodonidae</taxon>
        <taxon>Bodo</taxon>
    </lineage>
</organism>
<evidence type="ECO:0000313" key="2">
    <source>
        <dbReference type="EMBL" id="CUG90012.1"/>
    </source>
</evidence>
<keyword evidence="1" id="KW-0472">Membrane</keyword>
<dbReference type="OMA" id="YGCAKVH"/>
<evidence type="ECO:0000313" key="3">
    <source>
        <dbReference type="Proteomes" id="UP000051952"/>
    </source>
</evidence>
<sequence length="127" mass="12958">MLPIDDLAACAVLAAALMGLIRGAFNVAVGGFLFSAIGAMIVAVILSFALSAVSSLSLQWMSATPALEGQFVFVRAALAGIAQPTVTGVALLACTLVLGYGCAKVHDAVETITILLRSHKQLGEGKK</sequence>
<keyword evidence="1 2" id="KW-0812">Transmembrane</keyword>
<dbReference type="VEuPathDB" id="TriTrypDB:BSAL_24560"/>
<feature type="transmembrane region" description="Helical" evidence="1">
    <location>
        <begin position="33"/>
        <end position="53"/>
    </location>
</feature>
<dbReference type="AlphaFoldDB" id="A0A0S4JIM1"/>
<keyword evidence="3" id="KW-1185">Reference proteome</keyword>